<feature type="compositionally biased region" description="Polar residues" evidence="1">
    <location>
        <begin position="86"/>
        <end position="96"/>
    </location>
</feature>
<proteinExistence type="predicted"/>
<gene>
    <name evidence="3" type="ORF">BP00DRAFT_119170</name>
</gene>
<dbReference type="Proteomes" id="UP000248817">
    <property type="component" value="Unassembled WGS sequence"/>
</dbReference>
<protein>
    <submittedName>
        <fullName evidence="3">Uncharacterized protein</fullName>
    </submittedName>
</protein>
<reference evidence="3 4" key="1">
    <citation type="submission" date="2018-02" db="EMBL/GenBank/DDBJ databases">
        <title>The genomes of Aspergillus section Nigri reveals drivers in fungal speciation.</title>
        <authorList>
            <consortium name="DOE Joint Genome Institute"/>
            <person name="Vesth T.C."/>
            <person name="Nybo J."/>
            <person name="Theobald S."/>
            <person name="Brandl J."/>
            <person name="Frisvad J.C."/>
            <person name="Nielsen K.F."/>
            <person name="Lyhne E.K."/>
            <person name="Kogle M.E."/>
            <person name="Kuo A."/>
            <person name="Riley R."/>
            <person name="Clum A."/>
            <person name="Nolan M."/>
            <person name="Lipzen A."/>
            <person name="Salamov A."/>
            <person name="Henrissat B."/>
            <person name="Wiebenga A."/>
            <person name="De vries R.P."/>
            <person name="Grigoriev I.V."/>
            <person name="Mortensen U.H."/>
            <person name="Andersen M.R."/>
            <person name="Baker S.E."/>
        </authorList>
    </citation>
    <scope>NUCLEOTIDE SEQUENCE [LARGE SCALE GENOMIC DNA]</scope>
    <source>
        <strain evidence="3 4">CBS 114.80</strain>
    </source>
</reference>
<accession>A0A2V5HL30</accession>
<feature type="transmembrane region" description="Helical" evidence="2">
    <location>
        <begin position="21"/>
        <end position="40"/>
    </location>
</feature>
<sequence length="96" mass="10640">MVIELCCVVILPRRSTCILTTSSYVFIFLHVLFGLSAPLFSAGSDCSFCLLGQLQGFYTATTCLRASPINAYAHPKLSSRHKNSHRPTTYHSLQET</sequence>
<feature type="region of interest" description="Disordered" evidence="1">
    <location>
        <begin position="75"/>
        <end position="96"/>
    </location>
</feature>
<dbReference type="EMBL" id="KZ825672">
    <property type="protein sequence ID" value="PYI25178.1"/>
    <property type="molecule type" value="Genomic_DNA"/>
</dbReference>
<dbReference type="AlphaFoldDB" id="A0A2V5HL30"/>
<organism evidence="3 4">
    <name type="scientific">Aspergillus indologenus CBS 114.80</name>
    <dbReference type="NCBI Taxonomy" id="1450541"/>
    <lineage>
        <taxon>Eukaryota</taxon>
        <taxon>Fungi</taxon>
        <taxon>Dikarya</taxon>
        <taxon>Ascomycota</taxon>
        <taxon>Pezizomycotina</taxon>
        <taxon>Eurotiomycetes</taxon>
        <taxon>Eurotiomycetidae</taxon>
        <taxon>Eurotiales</taxon>
        <taxon>Aspergillaceae</taxon>
        <taxon>Aspergillus</taxon>
        <taxon>Aspergillus subgen. Circumdati</taxon>
    </lineage>
</organism>
<name>A0A2V5HL30_9EURO</name>
<keyword evidence="2" id="KW-1133">Transmembrane helix</keyword>
<keyword evidence="2" id="KW-0812">Transmembrane</keyword>
<evidence type="ECO:0000313" key="3">
    <source>
        <dbReference type="EMBL" id="PYI25178.1"/>
    </source>
</evidence>
<keyword evidence="2" id="KW-0472">Membrane</keyword>
<evidence type="ECO:0000256" key="1">
    <source>
        <dbReference type="SAM" id="MobiDB-lite"/>
    </source>
</evidence>
<evidence type="ECO:0000313" key="4">
    <source>
        <dbReference type="Proteomes" id="UP000248817"/>
    </source>
</evidence>
<evidence type="ECO:0000256" key="2">
    <source>
        <dbReference type="SAM" id="Phobius"/>
    </source>
</evidence>
<keyword evidence="4" id="KW-1185">Reference proteome</keyword>